<accession>A0A1Z5S6F5</accession>
<evidence type="ECO:0000256" key="1">
    <source>
        <dbReference type="SAM" id="MobiDB-lite"/>
    </source>
</evidence>
<dbReference type="InParanoid" id="A0A1Z5S6F5"/>
<organism evidence="2 3">
    <name type="scientific">Sorghum bicolor</name>
    <name type="common">Sorghum</name>
    <name type="synonym">Sorghum vulgare</name>
    <dbReference type="NCBI Taxonomy" id="4558"/>
    <lineage>
        <taxon>Eukaryota</taxon>
        <taxon>Viridiplantae</taxon>
        <taxon>Streptophyta</taxon>
        <taxon>Embryophyta</taxon>
        <taxon>Tracheophyta</taxon>
        <taxon>Spermatophyta</taxon>
        <taxon>Magnoliopsida</taxon>
        <taxon>Liliopsida</taxon>
        <taxon>Poales</taxon>
        <taxon>Poaceae</taxon>
        <taxon>PACMAD clade</taxon>
        <taxon>Panicoideae</taxon>
        <taxon>Andropogonodae</taxon>
        <taxon>Andropogoneae</taxon>
        <taxon>Sorghinae</taxon>
        <taxon>Sorghum</taxon>
    </lineage>
</organism>
<feature type="compositionally biased region" description="Basic and acidic residues" evidence="1">
    <location>
        <begin position="152"/>
        <end position="165"/>
    </location>
</feature>
<evidence type="ECO:0000313" key="3">
    <source>
        <dbReference type="Proteomes" id="UP000000768"/>
    </source>
</evidence>
<reference evidence="2 3" key="1">
    <citation type="journal article" date="2009" name="Nature">
        <title>The Sorghum bicolor genome and the diversification of grasses.</title>
        <authorList>
            <person name="Paterson A.H."/>
            <person name="Bowers J.E."/>
            <person name="Bruggmann R."/>
            <person name="Dubchak I."/>
            <person name="Grimwood J."/>
            <person name="Gundlach H."/>
            <person name="Haberer G."/>
            <person name="Hellsten U."/>
            <person name="Mitros T."/>
            <person name="Poliakov A."/>
            <person name="Schmutz J."/>
            <person name="Spannagl M."/>
            <person name="Tang H."/>
            <person name="Wang X."/>
            <person name="Wicker T."/>
            <person name="Bharti A.K."/>
            <person name="Chapman J."/>
            <person name="Feltus F.A."/>
            <person name="Gowik U."/>
            <person name="Grigoriev I.V."/>
            <person name="Lyons E."/>
            <person name="Maher C.A."/>
            <person name="Martis M."/>
            <person name="Narechania A."/>
            <person name="Otillar R.P."/>
            <person name="Penning B.W."/>
            <person name="Salamov A.A."/>
            <person name="Wang Y."/>
            <person name="Zhang L."/>
            <person name="Carpita N.C."/>
            <person name="Freeling M."/>
            <person name="Gingle A.R."/>
            <person name="Hash C.T."/>
            <person name="Keller B."/>
            <person name="Klein P."/>
            <person name="Kresovich S."/>
            <person name="McCann M.C."/>
            <person name="Ming R."/>
            <person name="Peterson D.G."/>
            <person name="Mehboob-ur-Rahman"/>
            <person name="Ware D."/>
            <person name="Westhoff P."/>
            <person name="Mayer K.F."/>
            <person name="Messing J."/>
            <person name="Rokhsar D.S."/>
        </authorList>
    </citation>
    <scope>NUCLEOTIDE SEQUENCE [LARGE SCALE GENOMIC DNA]</scope>
    <source>
        <strain evidence="3">cv. BTx623</strain>
    </source>
</reference>
<keyword evidence="3" id="KW-1185">Reference proteome</keyword>
<dbReference type="Proteomes" id="UP000000768">
    <property type="component" value="Chromosome 1"/>
</dbReference>
<sequence length="172" mass="20026">MGQPMVFHEGTKQGGVHAGSWPDDFVSRATPARRRRLPRDLGPTADVWSCSAREILARQLCLPRDPWTSSTHMTSGRRTHLAARRLDGFRTQTRCWNYRWEEPTPSWTFTQRLLDSDGRLRSRPVQVVRPELTFVDLHERELELPRRRHLHGRDSSRGARQERCGRQPKSHG</sequence>
<feature type="region of interest" description="Disordered" evidence="1">
    <location>
        <begin position="1"/>
        <end position="23"/>
    </location>
</feature>
<feature type="region of interest" description="Disordered" evidence="1">
    <location>
        <begin position="147"/>
        <end position="172"/>
    </location>
</feature>
<dbReference type="AlphaFoldDB" id="A0A1Z5S6F5"/>
<gene>
    <name evidence="2" type="ORF">SORBI_3001G194401</name>
</gene>
<reference evidence="3" key="2">
    <citation type="journal article" date="2018" name="Plant J.">
        <title>The Sorghum bicolor reference genome: improved assembly, gene annotations, a transcriptome atlas, and signatures of genome organization.</title>
        <authorList>
            <person name="McCormick R.F."/>
            <person name="Truong S.K."/>
            <person name="Sreedasyam A."/>
            <person name="Jenkins J."/>
            <person name="Shu S."/>
            <person name="Sims D."/>
            <person name="Kennedy M."/>
            <person name="Amirebrahimi M."/>
            <person name="Weers B.D."/>
            <person name="McKinley B."/>
            <person name="Mattison A."/>
            <person name="Morishige D.T."/>
            <person name="Grimwood J."/>
            <person name="Schmutz J."/>
            <person name="Mullet J.E."/>
        </authorList>
    </citation>
    <scope>NUCLEOTIDE SEQUENCE [LARGE SCALE GENOMIC DNA]</scope>
    <source>
        <strain evidence="3">cv. BTx623</strain>
    </source>
</reference>
<name>A0A1Z5S6F5_SORBI</name>
<dbReference type="EMBL" id="CM000760">
    <property type="protein sequence ID" value="OQU91512.1"/>
    <property type="molecule type" value="Genomic_DNA"/>
</dbReference>
<proteinExistence type="predicted"/>
<dbReference type="Gramene" id="OQU91512">
    <property type="protein sequence ID" value="OQU91512"/>
    <property type="gene ID" value="SORBI_3001G194401"/>
</dbReference>
<protein>
    <submittedName>
        <fullName evidence="2">Uncharacterized protein</fullName>
    </submittedName>
</protein>
<evidence type="ECO:0000313" key="2">
    <source>
        <dbReference type="EMBL" id="OQU91512.1"/>
    </source>
</evidence>